<dbReference type="KEGG" id="srub:C2R22_16715"/>
<protein>
    <submittedName>
        <fullName evidence="2">N-acetyltransferase</fullName>
    </submittedName>
</protein>
<feature type="domain" description="N-acetyltransferase" evidence="1">
    <location>
        <begin position="13"/>
        <end position="161"/>
    </location>
</feature>
<dbReference type="PANTHER" id="PTHR43617">
    <property type="entry name" value="L-AMINO ACID N-ACETYLTRANSFERASE"/>
    <property type="match status" value="1"/>
</dbReference>
<dbReference type="Proteomes" id="UP000236584">
    <property type="component" value="Chromosome"/>
</dbReference>
<dbReference type="InterPro" id="IPR050276">
    <property type="entry name" value="MshD_Acetyltransferase"/>
</dbReference>
<accession>A0A2I8VQ17</accession>
<keyword evidence="2" id="KW-0808">Transferase</keyword>
<dbReference type="InterPro" id="IPR000182">
    <property type="entry name" value="GNAT_dom"/>
</dbReference>
<reference evidence="2 3" key="1">
    <citation type="submission" date="2018-01" db="EMBL/GenBank/DDBJ databases">
        <title>Complete genome sequence of Salinigranum rubrum GX10T, an extremely halophilic archaeon isolated from a marine solar saltern.</title>
        <authorList>
            <person name="Han S."/>
        </authorList>
    </citation>
    <scope>NUCLEOTIDE SEQUENCE [LARGE SCALE GENOMIC DNA]</scope>
    <source>
        <strain evidence="2 3">GX10</strain>
    </source>
</reference>
<keyword evidence="3" id="KW-1185">Reference proteome</keyword>
<dbReference type="Pfam" id="PF00583">
    <property type="entry name" value="Acetyltransf_1"/>
    <property type="match status" value="1"/>
</dbReference>
<dbReference type="EMBL" id="CP026309">
    <property type="protein sequence ID" value="AUV84030.1"/>
    <property type="molecule type" value="Genomic_DNA"/>
</dbReference>
<dbReference type="CDD" id="cd04301">
    <property type="entry name" value="NAT_SF"/>
    <property type="match status" value="1"/>
</dbReference>
<sequence>MPDDESRLHDLQSHLDEGAPTLLDAAISGTFGECLVAVDDSDSDADSNSTSDRAVGYLLAAAGDGGVPPSGVAPDDTLDGDAPTVHVSELVVAPDARRQGHASALLATLLSRHPGATVTLTVAPDNDAARALYERFGFEVSRELPDFFDDGPGLLLVRRSRSE</sequence>
<dbReference type="SUPFAM" id="SSF55729">
    <property type="entry name" value="Acyl-CoA N-acyltransferases (Nat)"/>
    <property type="match status" value="1"/>
</dbReference>
<dbReference type="GO" id="GO:0016747">
    <property type="term" value="F:acyltransferase activity, transferring groups other than amino-acyl groups"/>
    <property type="evidence" value="ECO:0007669"/>
    <property type="project" value="InterPro"/>
</dbReference>
<organism evidence="2 3">
    <name type="scientific">Salinigranum rubrum</name>
    <dbReference type="NCBI Taxonomy" id="755307"/>
    <lineage>
        <taxon>Archaea</taxon>
        <taxon>Methanobacteriati</taxon>
        <taxon>Methanobacteriota</taxon>
        <taxon>Stenosarchaea group</taxon>
        <taxon>Halobacteria</taxon>
        <taxon>Halobacteriales</taxon>
        <taxon>Haloferacaceae</taxon>
        <taxon>Salinigranum</taxon>
    </lineage>
</organism>
<gene>
    <name evidence="2" type="ORF">C2R22_16715</name>
</gene>
<proteinExistence type="predicted"/>
<dbReference type="PROSITE" id="PS51186">
    <property type="entry name" value="GNAT"/>
    <property type="match status" value="1"/>
</dbReference>
<dbReference type="Gene3D" id="3.40.630.30">
    <property type="match status" value="1"/>
</dbReference>
<dbReference type="AlphaFoldDB" id="A0A2I8VQ17"/>
<dbReference type="InterPro" id="IPR016181">
    <property type="entry name" value="Acyl_CoA_acyltransferase"/>
</dbReference>
<evidence type="ECO:0000259" key="1">
    <source>
        <dbReference type="PROSITE" id="PS51186"/>
    </source>
</evidence>
<name>A0A2I8VQ17_9EURY</name>
<evidence type="ECO:0000313" key="2">
    <source>
        <dbReference type="EMBL" id="AUV84030.1"/>
    </source>
</evidence>
<evidence type="ECO:0000313" key="3">
    <source>
        <dbReference type="Proteomes" id="UP000236584"/>
    </source>
</evidence>